<keyword evidence="5" id="KW-0411">Iron-sulfur</keyword>
<dbReference type="SUPFAM" id="SSF50022">
    <property type="entry name" value="ISP domain"/>
    <property type="match status" value="1"/>
</dbReference>
<keyword evidence="7" id="KW-0223">Dioxygenase</keyword>
<dbReference type="InterPro" id="IPR015881">
    <property type="entry name" value="ARHD_Rieske_2Fe_2S"/>
</dbReference>
<comment type="caution">
    <text evidence="7">The sequence shown here is derived from an EMBL/GenBank/DDBJ whole genome shotgun (WGS) entry which is preliminary data.</text>
</comment>
<proteinExistence type="predicted"/>
<reference evidence="7 8" key="1">
    <citation type="journal article" date="2014" name="Genome Announc.">
        <title>Draft Genome Sequence of Advenella kashmirensis Strain W13003, a Polycyclic Aromatic Hydrocarbon-Degrading Bacterium.</title>
        <authorList>
            <person name="Wang X."/>
            <person name="Jin D."/>
            <person name="Zhou L."/>
            <person name="Wu L."/>
            <person name="An W."/>
            <person name="Zhao L."/>
        </authorList>
    </citation>
    <scope>NUCLEOTIDE SEQUENCE [LARGE SCALE GENOMIC DNA]</scope>
    <source>
        <strain evidence="7 8">W13003</strain>
    </source>
</reference>
<dbReference type="RefSeq" id="WP_024005355.1">
    <property type="nucleotide sequence ID" value="NZ_KI650980.1"/>
</dbReference>
<protein>
    <submittedName>
        <fullName evidence="7">Dioxygenase</fullName>
    </submittedName>
</protein>
<evidence type="ECO:0000313" key="7">
    <source>
        <dbReference type="EMBL" id="ETF01524.1"/>
    </source>
</evidence>
<keyword evidence="2" id="KW-0479">Metal-binding</keyword>
<dbReference type="STRING" id="1424334.W822_11945"/>
<dbReference type="InterPro" id="IPR045623">
    <property type="entry name" value="LigXa_C"/>
</dbReference>
<organism evidence="7 8">
    <name type="scientific">Advenella kashmirensis W13003</name>
    <dbReference type="NCBI Taxonomy" id="1424334"/>
    <lineage>
        <taxon>Bacteria</taxon>
        <taxon>Pseudomonadati</taxon>
        <taxon>Pseudomonadota</taxon>
        <taxon>Betaproteobacteria</taxon>
        <taxon>Burkholderiales</taxon>
        <taxon>Alcaligenaceae</taxon>
    </lineage>
</organism>
<dbReference type="Gene3D" id="3.90.380.10">
    <property type="entry name" value="Naphthalene 1,2-dioxygenase Alpha Subunit, Chain A, domain 1"/>
    <property type="match status" value="1"/>
</dbReference>
<evidence type="ECO:0000256" key="5">
    <source>
        <dbReference type="ARBA" id="ARBA00023014"/>
    </source>
</evidence>
<keyword evidence="8" id="KW-1185">Reference proteome</keyword>
<dbReference type="InterPro" id="IPR017941">
    <property type="entry name" value="Rieske_2Fe-2S"/>
</dbReference>
<dbReference type="Proteomes" id="UP000018733">
    <property type="component" value="Unassembled WGS sequence"/>
</dbReference>
<evidence type="ECO:0000256" key="1">
    <source>
        <dbReference type="ARBA" id="ARBA00022714"/>
    </source>
</evidence>
<dbReference type="GO" id="GO:0005506">
    <property type="term" value="F:iron ion binding"/>
    <property type="evidence" value="ECO:0007669"/>
    <property type="project" value="InterPro"/>
</dbReference>
<evidence type="ECO:0000256" key="3">
    <source>
        <dbReference type="ARBA" id="ARBA00023002"/>
    </source>
</evidence>
<dbReference type="GO" id="GO:0051537">
    <property type="term" value="F:2 iron, 2 sulfur cluster binding"/>
    <property type="evidence" value="ECO:0007669"/>
    <property type="project" value="UniProtKB-KW"/>
</dbReference>
<dbReference type="Gene3D" id="2.102.10.10">
    <property type="entry name" value="Rieske [2Fe-2S] iron-sulphur domain"/>
    <property type="match status" value="1"/>
</dbReference>
<accession>V8QRD1</accession>
<sequence length="440" mass="50154">MLTKEDNERLVRVGQGTEMGRLMRLYWIPFLRSSDVLTNGQPYRVRLLGEDLVAFRDSQGQVGLIDHACPHRGAPLVFGRNEQEGIRCIYHGWKFDVTGKCREIPTEPSESPMVNKVRVTAYPVRERNGILWTYMGPDVDALPPLPNIEWNLVPEDQVVVTLRVQECNWLQALEGEIDSAHAAILHGRVDNSGTINQWKQGQDKAPTFECAQHDSGLSIASRRKIGENRNYIRVNQYMMPFWTLVPPQSQYPELSGHAWVPIDDEHTLCLMFSYHPSEPFYEKTKKLFRDGHAGRETGHASEDSFELRAITEPYHTCWSKFNRGNAYLFDYQIQVEKYNAGLPGLWVQDAACQSGVSPIYDRTKEHLGTSDSGIVRVRRLLLNTLKAITADEQVRPRSVVDPDQLMHRAVSITIPADTDWMVAGKEYMHARLGDSFGYEP</sequence>
<dbReference type="eggNOG" id="COG4638">
    <property type="taxonomic scope" value="Bacteria"/>
</dbReference>
<name>V8QRD1_9BURK</name>
<evidence type="ECO:0000256" key="4">
    <source>
        <dbReference type="ARBA" id="ARBA00023004"/>
    </source>
</evidence>
<keyword evidence="3" id="KW-0560">Oxidoreductase</keyword>
<keyword evidence="4" id="KW-0408">Iron</keyword>
<dbReference type="Pfam" id="PF19301">
    <property type="entry name" value="LigXa_C"/>
    <property type="match status" value="1"/>
</dbReference>
<evidence type="ECO:0000259" key="6">
    <source>
        <dbReference type="PROSITE" id="PS51296"/>
    </source>
</evidence>
<dbReference type="AlphaFoldDB" id="V8QRD1"/>
<feature type="domain" description="Rieske" evidence="6">
    <location>
        <begin position="28"/>
        <end position="133"/>
    </location>
</feature>
<dbReference type="EMBL" id="AYXT01000010">
    <property type="protein sequence ID" value="ETF01524.1"/>
    <property type="molecule type" value="Genomic_DNA"/>
</dbReference>
<dbReference type="HOGENOM" id="CLU_039484_2_1_4"/>
<dbReference type="PANTHER" id="PTHR21266:SF59">
    <property type="entry name" value="BLR4922 PROTEIN"/>
    <property type="match status" value="1"/>
</dbReference>
<dbReference type="OrthoDB" id="9790995at2"/>
<dbReference type="InterPro" id="IPR050584">
    <property type="entry name" value="Cholesterol_7-desaturase"/>
</dbReference>
<dbReference type="PROSITE" id="PS51296">
    <property type="entry name" value="RIESKE"/>
    <property type="match status" value="1"/>
</dbReference>
<dbReference type="PROSITE" id="PS00570">
    <property type="entry name" value="RING_HYDROXYL_ALPHA"/>
    <property type="match status" value="1"/>
</dbReference>
<dbReference type="PANTHER" id="PTHR21266">
    <property type="entry name" value="IRON-SULFUR DOMAIN CONTAINING PROTEIN"/>
    <property type="match status" value="1"/>
</dbReference>
<dbReference type="PATRIC" id="fig|1424334.3.peg.2406"/>
<dbReference type="GO" id="GO:0051213">
    <property type="term" value="F:dioxygenase activity"/>
    <property type="evidence" value="ECO:0007669"/>
    <property type="project" value="UniProtKB-KW"/>
</dbReference>
<evidence type="ECO:0000256" key="2">
    <source>
        <dbReference type="ARBA" id="ARBA00022723"/>
    </source>
</evidence>
<dbReference type="CDD" id="cd03479">
    <property type="entry name" value="Rieske_RO_Alpha_PhDO_like"/>
    <property type="match status" value="1"/>
</dbReference>
<dbReference type="SUPFAM" id="SSF55961">
    <property type="entry name" value="Bet v1-like"/>
    <property type="match status" value="1"/>
</dbReference>
<gene>
    <name evidence="7" type="ORF">W822_11945</name>
</gene>
<dbReference type="Pfam" id="PF00355">
    <property type="entry name" value="Rieske"/>
    <property type="match status" value="1"/>
</dbReference>
<keyword evidence="1" id="KW-0001">2Fe-2S</keyword>
<dbReference type="InterPro" id="IPR036922">
    <property type="entry name" value="Rieske_2Fe-2S_sf"/>
</dbReference>
<evidence type="ECO:0000313" key="8">
    <source>
        <dbReference type="Proteomes" id="UP000018733"/>
    </source>
</evidence>